<organism evidence="1 2">
    <name type="scientific">Larkinella knui</name>
    <dbReference type="NCBI Taxonomy" id="2025310"/>
    <lineage>
        <taxon>Bacteria</taxon>
        <taxon>Pseudomonadati</taxon>
        <taxon>Bacteroidota</taxon>
        <taxon>Cytophagia</taxon>
        <taxon>Cytophagales</taxon>
        <taxon>Spirosomataceae</taxon>
        <taxon>Larkinella</taxon>
    </lineage>
</organism>
<dbReference type="RefSeq" id="WP_124907707.1">
    <property type="nucleotide sequence ID" value="NZ_RQJP01000003.1"/>
</dbReference>
<dbReference type="OrthoDB" id="947108at2"/>
<keyword evidence="2" id="KW-1185">Reference proteome</keyword>
<proteinExistence type="predicted"/>
<accession>A0A3P1CKT3</accession>
<dbReference type="Proteomes" id="UP000274271">
    <property type="component" value="Unassembled WGS sequence"/>
</dbReference>
<name>A0A3P1CKT3_9BACT</name>
<evidence type="ECO:0000313" key="2">
    <source>
        <dbReference type="Proteomes" id="UP000274271"/>
    </source>
</evidence>
<protein>
    <submittedName>
        <fullName evidence="1">Uncharacterized protein</fullName>
    </submittedName>
</protein>
<evidence type="ECO:0000313" key="1">
    <source>
        <dbReference type="EMBL" id="RRB13810.1"/>
    </source>
</evidence>
<sequence length="230" mass="25870">MMNEQDLKAQRNKALASYELKKMYLKANRATADEVAEAKRIYEALRDYKPDPMLASVPAQEGRTPVATVAAVVIPAMAVSEFTQLIEDLTIERHEALKQMCLRSNRLGDYPDETNLKDLVNEIQEWKAKRNAVAEKIAYLRLNGRLPQPSADPVADHGSDAMKSAFLANLPADRYDLNKLLVNQLKPKLWRAKKGLEKAKTEIWIAHYRKEVAKCQAAVDLAKNQLSALA</sequence>
<dbReference type="EMBL" id="RQJP01000003">
    <property type="protein sequence ID" value="RRB13810.1"/>
    <property type="molecule type" value="Genomic_DNA"/>
</dbReference>
<gene>
    <name evidence="1" type="ORF">EHT87_16255</name>
</gene>
<reference evidence="1 2" key="1">
    <citation type="submission" date="2018-11" db="EMBL/GenBank/DDBJ databases">
        <authorList>
            <person name="Zhou Z."/>
            <person name="Wang G."/>
        </authorList>
    </citation>
    <scope>NUCLEOTIDE SEQUENCE [LARGE SCALE GENOMIC DNA]</scope>
    <source>
        <strain evidence="1 2">KCTC42998</strain>
    </source>
</reference>
<comment type="caution">
    <text evidence="1">The sequence shown here is derived from an EMBL/GenBank/DDBJ whole genome shotgun (WGS) entry which is preliminary data.</text>
</comment>
<dbReference type="AlphaFoldDB" id="A0A3P1CKT3"/>